<dbReference type="InterPro" id="IPR050739">
    <property type="entry name" value="MFP"/>
</dbReference>
<dbReference type="PANTHER" id="PTHR30386:SF28">
    <property type="entry name" value="EXPORTED PROTEIN"/>
    <property type="match status" value="1"/>
</dbReference>
<evidence type="ECO:0000256" key="2">
    <source>
        <dbReference type="SAM" id="Phobius"/>
    </source>
</evidence>
<name>A0A1G8NEQ5_9PSED</name>
<dbReference type="RefSeq" id="WP_244165906.1">
    <property type="nucleotide sequence ID" value="NZ_FNCO01000017.1"/>
</dbReference>
<gene>
    <name evidence="3" type="ORF">SAMN05216605_11757</name>
</gene>
<keyword evidence="2" id="KW-0472">Membrane</keyword>
<dbReference type="Gene3D" id="2.40.50.100">
    <property type="match status" value="1"/>
</dbReference>
<dbReference type="AlphaFoldDB" id="A0A1G8NEQ5"/>
<keyword evidence="1" id="KW-0175">Coiled coil</keyword>
<dbReference type="PANTHER" id="PTHR30386">
    <property type="entry name" value="MEMBRANE FUSION SUBUNIT OF EMRAB-TOLC MULTIDRUG EFFLUX PUMP"/>
    <property type="match status" value="1"/>
</dbReference>
<evidence type="ECO:0008006" key="5">
    <source>
        <dbReference type="Google" id="ProtNLM"/>
    </source>
</evidence>
<accession>A0A1G8NEQ5</accession>
<reference evidence="4" key="1">
    <citation type="submission" date="2016-10" db="EMBL/GenBank/DDBJ databases">
        <authorList>
            <person name="Varghese N."/>
            <person name="Submissions S."/>
        </authorList>
    </citation>
    <scope>NUCLEOTIDE SEQUENCE [LARGE SCALE GENOMIC DNA]</scope>
    <source>
        <strain evidence="4">ATCC 700689</strain>
    </source>
</reference>
<sequence length="415" mass="45924">MMTNLSIEPIEMTGKPSKPRFFTLSLLPRLVGFSVLFFIVWLLFSTLFMPLLSSSATRAILNAPVILLTTPIDGVVSSLRIKPGEAFEKGQTIATIENPRANQETLLTLQTRRLTLEQQLASLKSQAEHDQQFYDALDKTSQQYQSAYRTRQLYAQRALKAESVAADARLQDAQATVTRNLELFRQGAISEAAVTSSKAQLASLQGAAESIRSQVRINSGDVSAASEQVYLDPDQLRMFDLQAQMTTLQLSLANQTKNRATQQEELDNLNRLIETEQNRVRLMAAYNVVAYAPGTVQELIAPEGTLVRAGSTLVRATHCNESNVIAVFPERMASKITRDTVLKVNVAGLNQPLQAHVVQLLSKPSDTQSANYSVPFPFAEQNSVYVVGAFDEGLSENERARTCNPGNWVTTEVWR</sequence>
<evidence type="ECO:0000256" key="1">
    <source>
        <dbReference type="SAM" id="Coils"/>
    </source>
</evidence>
<organism evidence="3 4">
    <name type="scientific">Pseudomonas abietaniphila</name>
    <dbReference type="NCBI Taxonomy" id="89065"/>
    <lineage>
        <taxon>Bacteria</taxon>
        <taxon>Pseudomonadati</taxon>
        <taxon>Pseudomonadota</taxon>
        <taxon>Gammaproteobacteria</taxon>
        <taxon>Pseudomonadales</taxon>
        <taxon>Pseudomonadaceae</taxon>
        <taxon>Pseudomonas</taxon>
    </lineage>
</organism>
<keyword evidence="4" id="KW-1185">Reference proteome</keyword>
<keyword evidence="2" id="KW-1133">Transmembrane helix</keyword>
<protein>
    <recommendedName>
        <fullName evidence="5">Multidrug resistance efflux pump</fullName>
    </recommendedName>
</protein>
<evidence type="ECO:0000313" key="4">
    <source>
        <dbReference type="Proteomes" id="UP000182894"/>
    </source>
</evidence>
<dbReference type="EMBL" id="FNCO01000017">
    <property type="protein sequence ID" value="SDI78576.1"/>
    <property type="molecule type" value="Genomic_DNA"/>
</dbReference>
<feature type="transmembrane region" description="Helical" evidence="2">
    <location>
        <begin position="21"/>
        <end position="44"/>
    </location>
</feature>
<dbReference type="Proteomes" id="UP000182894">
    <property type="component" value="Unassembled WGS sequence"/>
</dbReference>
<dbReference type="STRING" id="89065.SAMN05216605_11757"/>
<keyword evidence="2" id="KW-0812">Transmembrane</keyword>
<evidence type="ECO:0000313" key="3">
    <source>
        <dbReference type="EMBL" id="SDI78576.1"/>
    </source>
</evidence>
<proteinExistence type="predicted"/>
<feature type="coiled-coil region" evidence="1">
    <location>
        <begin position="252"/>
        <end position="279"/>
    </location>
</feature>